<dbReference type="GO" id="GO:0005737">
    <property type="term" value="C:cytoplasm"/>
    <property type="evidence" value="ECO:0007669"/>
    <property type="project" value="TreeGrafter"/>
</dbReference>
<dbReference type="OrthoDB" id="300780at2759"/>
<dbReference type="InterPro" id="IPR018325">
    <property type="entry name" value="Rad4/PNGase_transGLS-fold"/>
</dbReference>
<keyword evidence="3" id="KW-0227">DNA damage</keyword>
<keyword evidence="5" id="KW-0539">Nucleus</keyword>
<dbReference type="InterPro" id="IPR018326">
    <property type="entry name" value="Rad4_beta-hairpin_dom1"/>
</dbReference>
<evidence type="ECO:0000256" key="2">
    <source>
        <dbReference type="ARBA" id="ARBA00009525"/>
    </source>
</evidence>
<dbReference type="GO" id="GO:0003684">
    <property type="term" value="F:damaged DNA binding"/>
    <property type="evidence" value="ECO:0007669"/>
    <property type="project" value="InterPro"/>
</dbReference>
<accession>A0A6P6YGV9</accession>
<dbReference type="PANTHER" id="PTHR12135">
    <property type="entry name" value="DNA REPAIR PROTEIN XP-C / RAD4"/>
    <property type="match status" value="1"/>
</dbReference>
<dbReference type="GO" id="GO:0006289">
    <property type="term" value="P:nucleotide-excision repair"/>
    <property type="evidence" value="ECO:0007669"/>
    <property type="project" value="InterPro"/>
</dbReference>
<dbReference type="InterPro" id="IPR038765">
    <property type="entry name" value="Papain-like_cys_pep_sf"/>
</dbReference>
<dbReference type="InterPro" id="IPR036985">
    <property type="entry name" value="Transglutaminase-like_sf"/>
</dbReference>
<dbReference type="Gene3D" id="2.20.20.110">
    <property type="entry name" value="Rad4, beta-hairpin domain BHD1"/>
    <property type="match status" value="1"/>
</dbReference>
<dbReference type="InterPro" id="IPR004583">
    <property type="entry name" value="DNA_repair_Rad4"/>
</dbReference>
<dbReference type="Gene3D" id="3.90.260.10">
    <property type="entry name" value="Transglutaminase-like"/>
    <property type="match status" value="1"/>
</dbReference>
<organism evidence="10 11">
    <name type="scientific">Dermatophagoides pteronyssinus</name>
    <name type="common">European house dust mite</name>
    <dbReference type="NCBI Taxonomy" id="6956"/>
    <lineage>
        <taxon>Eukaryota</taxon>
        <taxon>Metazoa</taxon>
        <taxon>Ecdysozoa</taxon>
        <taxon>Arthropoda</taxon>
        <taxon>Chelicerata</taxon>
        <taxon>Arachnida</taxon>
        <taxon>Acari</taxon>
        <taxon>Acariformes</taxon>
        <taxon>Sarcoptiformes</taxon>
        <taxon>Astigmata</taxon>
        <taxon>Psoroptidia</taxon>
        <taxon>Analgoidea</taxon>
        <taxon>Pyroglyphidae</taxon>
        <taxon>Dermatophagoidinae</taxon>
        <taxon>Dermatophagoides</taxon>
    </lineage>
</organism>
<dbReference type="SMART" id="SM01032">
    <property type="entry name" value="BHD_3"/>
    <property type="match status" value="1"/>
</dbReference>
<keyword evidence="10" id="KW-1185">Reference proteome</keyword>
<dbReference type="Pfam" id="PF03835">
    <property type="entry name" value="Rad4"/>
    <property type="match status" value="1"/>
</dbReference>
<gene>
    <name evidence="11" type="primary">LOC113798416</name>
</gene>
<dbReference type="SMART" id="SM01030">
    <property type="entry name" value="BHD_1"/>
    <property type="match status" value="1"/>
</dbReference>
<dbReference type="GO" id="GO:0006298">
    <property type="term" value="P:mismatch repair"/>
    <property type="evidence" value="ECO:0007669"/>
    <property type="project" value="TreeGrafter"/>
</dbReference>
<dbReference type="Proteomes" id="UP000515146">
    <property type="component" value="Unplaced"/>
</dbReference>
<feature type="domain" description="Rad4 beta-hairpin" evidence="8">
    <location>
        <begin position="395"/>
        <end position="451"/>
    </location>
</feature>
<sequence length="572" mass="67554">MLKKKVENDDDNDSDDSNDDWEEVEEAKIFDPEIYQPKLPEKIQISMNQLGKKTKNPIDQIQAEIRQQINRMRKENQLIQHKCSILFAINRIQYLNSLIQDPLIKSLALSMNYLVPADEKNLSLEKYIGIFITKFSKNFNITILEKHDYSIDLYQELLKSFEQKKIEYNLIINLMIISILRMSNQMVRLCYLIDALPIKPPMNLLSTSSSSNDSVVTKSKSKSTENDETTTTKEFYWIEIFDNDHNRWICYDYHPHRIYDKPKKISENFPIKQPTYIFAIDNDGNISEITARYVQDWHSNQIRKRRLTDGWLEETLNIFDNNGKHTRYKEADNLEFEKISQQIELPKKLSDYKNHPLFVLEKDLLKYQAIYPPDSPPLGFFRNQPVYSRNCVHILKSRETWLRDARTVKPDEQPYKIVQSRFKWKVNPGEQPEKEMIGVYGEWQTQPFEPPIARNGQVPRNNYGNVDLFKKSMLPIGTVHLQLPGLLRLANRLKIDCVPAIVGFEGTCSSHPVLDGYVVCKEYKDILIDAWQQDQKLQREREREKCLKRIMENWKRLIRGLIIKRKLKIKYG</sequence>
<dbReference type="FunFam" id="3.30.70.2460:FF:000001">
    <property type="entry name" value="DNA repair protein Rad4 family"/>
    <property type="match status" value="1"/>
</dbReference>
<dbReference type="PANTHER" id="PTHR12135:SF0">
    <property type="entry name" value="DNA REPAIR PROTEIN COMPLEMENTING XP-C CELLS"/>
    <property type="match status" value="1"/>
</dbReference>
<evidence type="ECO:0000256" key="3">
    <source>
        <dbReference type="ARBA" id="ARBA00022763"/>
    </source>
</evidence>
<dbReference type="Gene3D" id="3.30.70.2460">
    <property type="entry name" value="Rad4, beta-hairpin domain BHD3"/>
    <property type="match status" value="1"/>
</dbReference>
<evidence type="ECO:0000256" key="5">
    <source>
        <dbReference type="ARBA" id="ARBA00023242"/>
    </source>
</evidence>
<dbReference type="OMA" id="NSRRWIC"/>
<evidence type="ECO:0000313" key="11">
    <source>
        <dbReference type="RefSeq" id="XP_027204753.1"/>
    </source>
</evidence>
<dbReference type="SUPFAM" id="SSF54001">
    <property type="entry name" value="Cysteine proteinases"/>
    <property type="match status" value="1"/>
</dbReference>
<evidence type="ECO:0000259" key="7">
    <source>
        <dbReference type="SMART" id="SM01030"/>
    </source>
</evidence>
<keyword evidence="4" id="KW-0234">DNA repair</keyword>
<feature type="compositionally biased region" description="Acidic residues" evidence="6">
    <location>
        <begin position="8"/>
        <end position="23"/>
    </location>
</feature>
<evidence type="ECO:0000256" key="6">
    <source>
        <dbReference type="SAM" id="MobiDB-lite"/>
    </source>
</evidence>
<dbReference type="GO" id="GO:0000111">
    <property type="term" value="C:nucleotide-excision repair factor 2 complex"/>
    <property type="evidence" value="ECO:0007669"/>
    <property type="project" value="TreeGrafter"/>
</dbReference>
<comment type="subcellular location">
    <subcellularLocation>
        <location evidence="1">Nucleus</location>
    </subcellularLocation>
</comment>
<dbReference type="Pfam" id="PF10403">
    <property type="entry name" value="BHD_1"/>
    <property type="match status" value="1"/>
</dbReference>
<feature type="domain" description="Rad4 beta-hairpin" evidence="7">
    <location>
        <begin position="341"/>
        <end position="393"/>
    </location>
</feature>
<protein>
    <submittedName>
        <fullName evidence="11">DNA repair protein complementing XP-C cells homolog</fullName>
    </submittedName>
</protein>
<comment type="similarity">
    <text evidence="2">Belongs to the XPC family.</text>
</comment>
<dbReference type="RefSeq" id="XP_027204753.1">
    <property type="nucleotide sequence ID" value="XM_027348952.1"/>
</dbReference>
<dbReference type="InParanoid" id="A0A6P6YGV9"/>
<dbReference type="GO" id="GO:0071942">
    <property type="term" value="C:XPC complex"/>
    <property type="evidence" value="ECO:0007669"/>
    <property type="project" value="TreeGrafter"/>
</dbReference>
<evidence type="ECO:0000259" key="8">
    <source>
        <dbReference type="SMART" id="SM01031"/>
    </source>
</evidence>
<dbReference type="InterPro" id="IPR042488">
    <property type="entry name" value="Rad4_BHD3_sf"/>
</dbReference>
<feature type="domain" description="Rad4 beta-hairpin" evidence="9">
    <location>
        <begin position="458"/>
        <end position="531"/>
    </location>
</feature>
<proteinExistence type="inferred from homology"/>
<dbReference type="AlphaFoldDB" id="A0A6P6YGV9"/>
<dbReference type="Pfam" id="PF10405">
    <property type="entry name" value="BHD_3"/>
    <property type="match status" value="1"/>
</dbReference>
<evidence type="ECO:0000259" key="9">
    <source>
        <dbReference type="SMART" id="SM01032"/>
    </source>
</evidence>
<dbReference type="InterPro" id="IPR018327">
    <property type="entry name" value="BHD_2"/>
</dbReference>
<feature type="region of interest" description="Disordered" evidence="6">
    <location>
        <begin position="1"/>
        <end position="23"/>
    </location>
</feature>
<dbReference type="KEGG" id="dpte:113798416"/>
<evidence type="ECO:0000256" key="1">
    <source>
        <dbReference type="ARBA" id="ARBA00004123"/>
    </source>
</evidence>
<dbReference type="Pfam" id="PF10404">
    <property type="entry name" value="BHD_2"/>
    <property type="match status" value="1"/>
</dbReference>
<evidence type="ECO:0000256" key="4">
    <source>
        <dbReference type="ARBA" id="ARBA00023204"/>
    </source>
</evidence>
<name>A0A6P6YGV9_DERPT</name>
<evidence type="ECO:0000313" key="10">
    <source>
        <dbReference type="Proteomes" id="UP000515146"/>
    </source>
</evidence>
<dbReference type="SMART" id="SM01031">
    <property type="entry name" value="BHD_2"/>
    <property type="match status" value="1"/>
</dbReference>
<dbReference type="InterPro" id="IPR018328">
    <property type="entry name" value="Rad4_beta-hairpin_dom3"/>
</dbReference>
<dbReference type="GO" id="GO:0003697">
    <property type="term" value="F:single-stranded DNA binding"/>
    <property type="evidence" value="ECO:0007669"/>
    <property type="project" value="TreeGrafter"/>
</dbReference>
<reference evidence="11" key="1">
    <citation type="submission" date="2025-08" db="UniProtKB">
        <authorList>
            <consortium name="RefSeq"/>
        </authorList>
    </citation>
    <scope>IDENTIFICATION</scope>
    <source>
        <strain evidence="11">Airmid</strain>
    </source>
</reference>